<dbReference type="GO" id="GO:0031501">
    <property type="term" value="C:mannosyltransferase complex"/>
    <property type="evidence" value="ECO:0007669"/>
    <property type="project" value="TreeGrafter"/>
</dbReference>
<keyword evidence="4" id="KW-0328">Glycosyltransferase</keyword>
<evidence type="ECO:0000256" key="5">
    <source>
        <dbReference type="ARBA" id="ARBA00022679"/>
    </source>
</evidence>
<keyword evidence="5" id="KW-0808">Transferase</keyword>
<dbReference type="PANTHER" id="PTHR12468">
    <property type="entry name" value="GPI MANNOSYLTRANSFERASE 2"/>
    <property type="match status" value="1"/>
</dbReference>
<evidence type="ECO:0000256" key="2">
    <source>
        <dbReference type="ARBA" id="ARBA00004687"/>
    </source>
</evidence>
<keyword evidence="6 10" id="KW-0812">Transmembrane</keyword>
<evidence type="ECO:0000256" key="6">
    <source>
        <dbReference type="ARBA" id="ARBA00022692"/>
    </source>
</evidence>
<keyword evidence="9 10" id="KW-0472">Membrane</keyword>
<feature type="transmembrane region" description="Helical" evidence="10">
    <location>
        <begin position="177"/>
        <end position="204"/>
    </location>
</feature>
<feature type="transmembrane region" description="Helical" evidence="10">
    <location>
        <begin position="356"/>
        <end position="377"/>
    </location>
</feature>
<feature type="transmembrane region" description="Helical" evidence="10">
    <location>
        <begin position="100"/>
        <end position="119"/>
    </location>
</feature>
<evidence type="ECO:0000256" key="8">
    <source>
        <dbReference type="ARBA" id="ARBA00022989"/>
    </source>
</evidence>
<feature type="transmembrane region" description="Helical" evidence="10">
    <location>
        <begin position="230"/>
        <end position="251"/>
    </location>
</feature>
<name>A0A174Z075_9FIRM</name>
<dbReference type="GO" id="GO:0006506">
    <property type="term" value="P:GPI anchor biosynthetic process"/>
    <property type="evidence" value="ECO:0007669"/>
    <property type="project" value="UniProtKB-KW"/>
</dbReference>
<feature type="transmembrane region" description="Helical" evidence="10">
    <location>
        <begin position="153"/>
        <end position="170"/>
    </location>
</feature>
<accession>A0A174Z075</accession>
<comment type="subcellular location">
    <subcellularLocation>
        <location evidence="1">Endoplasmic reticulum membrane</location>
        <topology evidence="1">Multi-pass membrane protein</topology>
    </subcellularLocation>
</comment>
<dbReference type="GO" id="GO:0004376">
    <property type="term" value="F:GPI mannosyltransferase activity"/>
    <property type="evidence" value="ECO:0007669"/>
    <property type="project" value="InterPro"/>
</dbReference>
<protein>
    <submittedName>
        <fullName evidence="11">Predicted integral membrane protein</fullName>
    </submittedName>
</protein>
<evidence type="ECO:0000256" key="1">
    <source>
        <dbReference type="ARBA" id="ARBA00004477"/>
    </source>
</evidence>
<evidence type="ECO:0000313" key="12">
    <source>
        <dbReference type="Proteomes" id="UP000095621"/>
    </source>
</evidence>
<feature type="transmembrane region" description="Helical" evidence="10">
    <location>
        <begin position="12"/>
        <end position="34"/>
    </location>
</feature>
<feature type="transmembrane region" description="Helical" evidence="10">
    <location>
        <begin position="288"/>
        <end position="307"/>
    </location>
</feature>
<evidence type="ECO:0000256" key="10">
    <source>
        <dbReference type="SAM" id="Phobius"/>
    </source>
</evidence>
<evidence type="ECO:0000256" key="4">
    <source>
        <dbReference type="ARBA" id="ARBA00022676"/>
    </source>
</evidence>
<dbReference type="GO" id="GO:0016020">
    <property type="term" value="C:membrane"/>
    <property type="evidence" value="ECO:0007669"/>
    <property type="project" value="GOC"/>
</dbReference>
<dbReference type="OrthoDB" id="2379640at2"/>
<dbReference type="AlphaFoldDB" id="A0A174Z075"/>
<keyword evidence="8 10" id="KW-1133">Transmembrane helix</keyword>
<evidence type="ECO:0000256" key="9">
    <source>
        <dbReference type="ARBA" id="ARBA00023136"/>
    </source>
</evidence>
<evidence type="ECO:0000313" key="11">
    <source>
        <dbReference type="EMBL" id="CUQ78309.1"/>
    </source>
</evidence>
<dbReference type="Proteomes" id="UP000095621">
    <property type="component" value="Unassembled WGS sequence"/>
</dbReference>
<dbReference type="GO" id="GO:0000009">
    <property type="term" value="F:alpha-1,6-mannosyltransferase activity"/>
    <property type="evidence" value="ECO:0007669"/>
    <property type="project" value="InterPro"/>
</dbReference>
<organism evidence="11 12">
    <name type="scientific">Lachnospira eligens</name>
    <dbReference type="NCBI Taxonomy" id="39485"/>
    <lineage>
        <taxon>Bacteria</taxon>
        <taxon>Bacillati</taxon>
        <taxon>Bacillota</taxon>
        <taxon>Clostridia</taxon>
        <taxon>Lachnospirales</taxon>
        <taxon>Lachnospiraceae</taxon>
        <taxon>Lachnospira</taxon>
    </lineage>
</organism>
<gene>
    <name evidence="11" type="ORF">ERS852490_02012</name>
</gene>
<evidence type="ECO:0000256" key="7">
    <source>
        <dbReference type="ARBA" id="ARBA00022824"/>
    </source>
</evidence>
<reference evidence="11 12" key="1">
    <citation type="submission" date="2015-09" db="EMBL/GenBank/DDBJ databases">
        <authorList>
            <consortium name="Pathogen Informatics"/>
        </authorList>
    </citation>
    <scope>NUCLEOTIDE SEQUENCE [LARGE SCALE GENOMIC DNA]</scope>
    <source>
        <strain evidence="11 12">2789STDY5834875</strain>
    </source>
</reference>
<evidence type="ECO:0000256" key="3">
    <source>
        <dbReference type="ARBA" id="ARBA00022502"/>
    </source>
</evidence>
<proteinExistence type="predicted"/>
<dbReference type="PANTHER" id="PTHR12468:SF2">
    <property type="entry name" value="GPI MANNOSYLTRANSFERASE 2"/>
    <property type="match status" value="1"/>
</dbReference>
<keyword evidence="7" id="KW-0256">Endoplasmic reticulum</keyword>
<sequence>MNRLKNNENCRLLLKILIIFAISRLIMLIMVPVYNGIMGTHRSFLFLMNEWDAKKYAYIINHGYTHPTDIDPQANWAFFPLYVIVCAALKAVTGGLINTYVIGMIVSNICIIIAAFFAVKGLKKQTSIKEEYTMIMPVLLFMAPYTFYCSSVYTEAMFIMFIVLFFYFLFEKKYMAAGIMAACSSGTRIVGCILVFALVVQLYIDMEGTKISFGRVKTFVMNMLKAPKKILSVLVCPLGAFAYMAFLNFFCGDAWAYKNVQIAWREDEYFPIIGVLWKACTGQIEPRYTYMGWFCIAILILYGYMFYRKYYSMAVFGIISLLVPLTSHVMSTCRFTAGTYVAFVGVYDILTRCNKAVRYIIMAVLIAIEIYLLFLWYNSDCWLM</sequence>
<feature type="transmembrane region" description="Helical" evidence="10">
    <location>
        <begin position="313"/>
        <end position="335"/>
    </location>
</feature>
<dbReference type="EMBL" id="CZBU01000004">
    <property type="protein sequence ID" value="CUQ78309.1"/>
    <property type="molecule type" value="Genomic_DNA"/>
</dbReference>
<keyword evidence="3" id="KW-0337">GPI-anchor biosynthesis</keyword>
<dbReference type="RefSeq" id="WP_055215942.1">
    <property type="nucleotide sequence ID" value="NZ_CZBU01000004.1"/>
</dbReference>
<comment type="pathway">
    <text evidence="2">Glycolipid biosynthesis; glycosylphosphatidylinositol-anchor biosynthesis.</text>
</comment>
<dbReference type="InterPro" id="IPR007315">
    <property type="entry name" value="PIG-V/Gpi18"/>
</dbReference>